<evidence type="ECO:0000313" key="6">
    <source>
        <dbReference type="EMBL" id="KAJ5121416.1"/>
    </source>
</evidence>
<keyword evidence="3" id="KW-0496">Mitochondrion</keyword>
<dbReference type="EMBL" id="JAPQKL010000007">
    <property type="protein sequence ID" value="KAJ5121416.1"/>
    <property type="molecule type" value="Genomic_DNA"/>
</dbReference>
<dbReference type="GO" id="GO:0004252">
    <property type="term" value="F:serine-type endopeptidase activity"/>
    <property type="evidence" value="ECO:0007669"/>
    <property type="project" value="InterPro"/>
</dbReference>
<evidence type="ECO:0000259" key="5">
    <source>
        <dbReference type="Pfam" id="PF10502"/>
    </source>
</evidence>
<feature type="active site" evidence="2">
    <location>
        <position position="400"/>
    </location>
</feature>
<dbReference type="AlphaFoldDB" id="A0A9W9KUG1"/>
<feature type="active site" evidence="2">
    <location>
        <position position="356"/>
    </location>
</feature>
<comment type="similarity">
    <text evidence="3">Belongs to the peptidase S26 family.</text>
</comment>
<protein>
    <recommendedName>
        <fullName evidence="3">Mitochondrial inner membrane protease subunit</fullName>
        <ecNumber evidence="3">3.4.21.-</ecNumber>
    </recommendedName>
</protein>
<dbReference type="OrthoDB" id="1901244at2759"/>
<feature type="region of interest" description="Disordered" evidence="4">
    <location>
        <begin position="283"/>
        <end position="302"/>
    </location>
</feature>
<keyword evidence="3" id="KW-0999">Mitochondrion inner membrane</keyword>
<feature type="region of interest" description="Disordered" evidence="4">
    <location>
        <begin position="1"/>
        <end position="93"/>
    </location>
</feature>
<dbReference type="Pfam" id="PF10502">
    <property type="entry name" value="Peptidase_S26"/>
    <property type="match status" value="2"/>
</dbReference>
<keyword evidence="3" id="KW-0645">Protease</keyword>
<sequence>MAQRGAHHQGNHHQGNHHQGNNHQGNHHQGNHHQGDQGHQGNHHQGDHGHQGNHHQGNHHQGGHGQHGEHGHDGDHEHPCGETSGIPGEPRSTKSRVLEAGASMVQDFTPVKQICAHLNAFHVYANDPTRCVEANHYCTHLTEDMRQCLIYDSPNPNARLIGVEYMVSPRIFKTLPEEERKLWHTHEFEVKSGMLIMPAPAGVPTAAWEAAETAEMADIAPIYGKTWHLWQVDRGDPVPMGQPQLMGSLTSPEEAKLVHPQGLDGLLKERDQRFGVDYRQKAKKREGIEPVEKHPARSAPKPKIHTRTMERLFRSTLKLANARTLGRIALNGAGTFCACALIWEHLITIQLSAGPSMYPTFDVRGDWLLISRLHRHGKGIEVGDVVRFGHPNFQGVHVAKRVVGMPGDFVCQDPPLSVDIGKQGNMIQIPEGHVFLAGDNLPWSRDSRNYGPVPMGLINGKIVARVWPPSKMEWVRNPLQPAQVEESI</sequence>
<dbReference type="InterPro" id="IPR010686">
    <property type="entry name" value="OBAP-like"/>
</dbReference>
<dbReference type="GO" id="GO:0006465">
    <property type="term" value="P:signal peptide processing"/>
    <property type="evidence" value="ECO:0007669"/>
    <property type="project" value="InterPro"/>
</dbReference>
<keyword evidence="3" id="KW-0378">Hydrolase</keyword>
<keyword evidence="7" id="KW-1185">Reference proteome</keyword>
<feature type="compositionally biased region" description="Basic and acidic residues" evidence="4">
    <location>
        <begin position="66"/>
        <end position="80"/>
    </location>
</feature>
<evidence type="ECO:0000256" key="3">
    <source>
        <dbReference type="RuleBase" id="RU362041"/>
    </source>
</evidence>
<dbReference type="EC" id="3.4.21.-" evidence="3"/>
<accession>A0A9W9KUG1</accession>
<name>A0A9W9KUG1_9EURO</name>
<dbReference type="CDD" id="cd06530">
    <property type="entry name" value="S26_SPase_I"/>
    <property type="match status" value="1"/>
</dbReference>
<dbReference type="PRINTS" id="PR00727">
    <property type="entry name" value="LEADERPTASE"/>
</dbReference>
<feature type="domain" description="Peptidase S26" evidence="5">
    <location>
        <begin position="337"/>
        <end position="412"/>
    </location>
</feature>
<dbReference type="InterPro" id="IPR000223">
    <property type="entry name" value="Pept_S26A_signal_pept_1"/>
</dbReference>
<dbReference type="InterPro" id="IPR036286">
    <property type="entry name" value="LexA/Signal_pep-like_sf"/>
</dbReference>
<dbReference type="Proteomes" id="UP001149079">
    <property type="component" value="Unassembled WGS sequence"/>
</dbReference>
<comment type="subcellular location">
    <subcellularLocation>
        <location evidence="3">Mitochondrion inner membrane</location>
    </subcellularLocation>
</comment>
<dbReference type="GO" id="GO:0005743">
    <property type="term" value="C:mitochondrial inner membrane"/>
    <property type="evidence" value="ECO:0007669"/>
    <property type="project" value="UniProtKB-SubCell"/>
</dbReference>
<evidence type="ECO:0000313" key="7">
    <source>
        <dbReference type="Proteomes" id="UP001149079"/>
    </source>
</evidence>
<gene>
    <name evidence="6" type="ORF">N7515_009377</name>
</gene>
<dbReference type="Pfam" id="PF06884">
    <property type="entry name" value="DUF1264"/>
    <property type="match status" value="1"/>
</dbReference>
<proteinExistence type="inferred from homology"/>
<dbReference type="PANTHER" id="PTHR31360:SF0">
    <property type="entry name" value="OIL BODY-ASSOCIATED PROTEIN 1B"/>
    <property type="match status" value="1"/>
</dbReference>
<reference evidence="6" key="1">
    <citation type="submission" date="2022-11" db="EMBL/GenBank/DDBJ databases">
        <authorList>
            <person name="Petersen C."/>
        </authorList>
    </citation>
    <scope>NUCLEOTIDE SEQUENCE</scope>
    <source>
        <strain evidence="6">IBT 22155</strain>
    </source>
</reference>
<evidence type="ECO:0000256" key="2">
    <source>
        <dbReference type="PIRSR" id="PIRSR600223-1"/>
    </source>
</evidence>
<evidence type="ECO:0000256" key="4">
    <source>
        <dbReference type="SAM" id="MobiDB-lite"/>
    </source>
</evidence>
<feature type="domain" description="Peptidase S26" evidence="5">
    <location>
        <begin position="428"/>
        <end position="467"/>
    </location>
</feature>
<dbReference type="InterPro" id="IPR019533">
    <property type="entry name" value="Peptidase_S26"/>
</dbReference>
<organism evidence="6 7">
    <name type="scientific">Penicillium bovifimosum</name>
    <dbReference type="NCBI Taxonomy" id="126998"/>
    <lineage>
        <taxon>Eukaryota</taxon>
        <taxon>Fungi</taxon>
        <taxon>Dikarya</taxon>
        <taxon>Ascomycota</taxon>
        <taxon>Pezizomycotina</taxon>
        <taxon>Eurotiomycetes</taxon>
        <taxon>Eurotiomycetidae</taxon>
        <taxon>Eurotiales</taxon>
        <taxon>Aspergillaceae</taxon>
        <taxon>Penicillium</taxon>
    </lineage>
</organism>
<comment type="similarity">
    <text evidence="1">Belongs to the OBAP family.</text>
</comment>
<dbReference type="FunFam" id="2.10.109.10:FF:000015">
    <property type="entry name" value="Mitochondrial inner membrane protease subunit 1"/>
    <property type="match status" value="1"/>
</dbReference>
<dbReference type="Gene3D" id="2.10.109.10">
    <property type="entry name" value="Umud Fragment, subunit A"/>
    <property type="match status" value="1"/>
</dbReference>
<evidence type="ECO:0000256" key="1">
    <source>
        <dbReference type="ARBA" id="ARBA00009740"/>
    </source>
</evidence>
<reference evidence="6" key="2">
    <citation type="journal article" date="2023" name="IMA Fungus">
        <title>Comparative genomic study of the Penicillium genus elucidates a diverse pangenome and 15 lateral gene transfer events.</title>
        <authorList>
            <person name="Petersen C."/>
            <person name="Sorensen T."/>
            <person name="Nielsen M.R."/>
            <person name="Sondergaard T.E."/>
            <person name="Sorensen J.L."/>
            <person name="Fitzpatrick D.A."/>
            <person name="Frisvad J.C."/>
            <person name="Nielsen K.L."/>
        </authorList>
    </citation>
    <scope>NUCLEOTIDE SEQUENCE</scope>
    <source>
        <strain evidence="6">IBT 22155</strain>
    </source>
</reference>
<dbReference type="NCBIfam" id="TIGR02227">
    <property type="entry name" value="sigpep_I_bact"/>
    <property type="match status" value="1"/>
</dbReference>
<dbReference type="GeneID" id="81409291"/>
<feature type="compositionally biased region" description="Basic residues" evidence="4">
    <location>
        <begin position="51"/>
        <end position="62"/>
    </location>
</feature>
<dbReference type="SUPFAM" id="SSF51306">
    <property type="entry name" value="LexA/Signal peptidase"/>
    <property type="match status" value="1"/>
</dbReference>
<dbReference type="PANTHER" id="PTHR31360">
    <property type="match status" value="1"/>
</dbReference>
<feature type="compositionally biased region" description="Basic and acidic residues" evidence="4">
    <location>
        <begin position="283"/>
        <end position="295"/>
    </location>
</feature>
<dbReference type="RefSeq" id="XP_056517920.1">
    <property type="nucleotide sequence ID" value="XM_056670121.1"/>
</dbReference>
<keyword evidence="3" id="KW-0472">Membrane</keyword>
<feature type="compositionally biased region" description="Basic residues" evidence="4">
    <location>
        <begin position="1"/>
        <end position="16"/>
    </location>
</feature>
<comment type="caution">
    <text evidence="6">The sequence shown here is derived from an EMBL/GenBank/DDBJ whole genome shotgun (WGS) entry which is preliminary data.</text>
</comment>